<evidence type="ECO:0000256" key="1">
    <source>
        <dbReference type="SAM" id="Phobius"/>
    </source>
</evidence>
<protein>
    <submittedName>
        <fullName evidence="2">Uncharacterized protein</fullName>
    </submittedName>
</protein>
<evidence type="ECO:0000313" key="2">
    <source>
        <dbReference type="EMBL" id="TWI36824.1"/>
    </source>
</evidence>
<keyword evidence="1" id="KW-0472">Membrane</keyword>
<reference evidence="2 3" key="1">
    <citation type="journal article" date="2015" name="Stand. Genomic Sci.">
        <title>Genomic Encyclopedia of Bacterial and Archaeal Type Strains, Phase III: the genomes of soil and plant-associated and newly described type strains.</title>
        <authorList>
            <person name="Whitman W.B."/>
            <person name="Woyke T."/>
            <person name="Klenk H.P."/>
            <person name="Zhou Y."/>
            <person name="Lilburn T.G."/>
            <person name="Beck B.J."/>
            <person name="De Vos P."/>
            <person name="Vandamme P."/>
            <person name="Eisen J.A."/>
            <person name="Garrity G."/>
            <person name="Hugenholtz P."/>
            <person name="Kyrpides N.C."/>
        </authorList>
    </citation>
    <scope>NUCLEOTIDE SEQUENCE [LARGE SCALE GENOMIC DNA]</scope>
    <source>
        <strain evidence="2 3">CGMCC 1.5364</strain>
    </source>
</reference>
<dbReference type="Proteomes" id="UP000316225">
    <property type="component" value="Unassembled WGS sequence"/>
</dbReference>
<dbReference type="OrthoDB" id="7778148at2"/>
<name>A0A562NX97_9RHOB</name>
<organism evidence="2 3">
    <name type="scientific">Paracoccus sulfuroxidans</name>
    <dbReference type="NCBI Taxonomy" id="384678"/>
    <lineage>
        <taxon>Bacteria</taxon>
        <taxon>Pseudomonadati</taxon>
        <taxon>Pseudomonadota</taxon>
        <taxon>Alphaproteobacteria</taxon>
        <taxon>Rhodobacterales</taxon>
        <taxon>Paracoccaceae</taxon>
        <taxon>Paracoccus</taxon>
    </lineage>
</organism>
<sequence length="114" mass="12118">MRRSLTGAGIVLMLLAPLLQGLAGNSDPYAYVFAPIILAGVIPRFAVRGVHPDPVRLALGVVIVGGICMGLWWLGRALVGDQPWNVQVWVPLGVAILGVLMTVAGSLLRHPDKF</sequence>
<dbReference type="EMBL" id="VLKU01000002">
    <property type="protein sequence ID" value="TWI36824.1"/>
    <property type="molecule type" value="Genomic_DNA"/>
</dbReference>
<feature type="transmembrane region" description="Helical" evidence="1">
    <location>
        <begin position="31"/>
        <end position="47"/>
    </location>
</feature>
<comment type="caution">
    <text evidence="2">The sequence shown here is derived from an EMBL/GenBank/DDBJ whole genome shotgun (WGS) entry which is preliminary data.</text>
</comment>
<accession>A0A562NX97</accession>
<gene>
    <name evidence="2" type="ORF">IQ24_00607</name>
</gene>
<keyword evidence="1" id="KW-1133">Transmembrane helix</keyword>
<keyword evidence="1" id="KW-0812">Transmembrane</keyword>
<evidence type="ECO:0000313" key="3">
    <source>
        <dbReference type="Proteomes" id="UP000316225"/>
    </source>
</evidence>
<feature type="transmembrane region" description="Helical" evidence="1">
    <location>
        <begin position="86"/>
        <end position="108"/>
    </location>
</feature>
<feature type="transmembrane region" description="Helical" evidence="1">
    <location>
        <begin position="54"/>
        <end position="74"/>
    </location>
</feature>
<proteinExistence type="predicted"/>
<dbReference type="RefSeq" id="WP_145396271.1">
    <property type="nucleotide sequence ID" value="NZ_VLKU01000002.1"/>
</dbReference>
<keyword evidence="3" id="KW-1185">Reference proteome</keyword>
<dbReference type="AlphaFoldDB" id="A0A562NX97"/>